<evidence type="ECO:0000256" key="9">
    <source>
        <dbReference type="PIRSR" id="PIRSR634016-3"/>
    </source>
</evidence>
<evidence type="ECO:0000259" key="14">
    <source>
        <dbReference type="Pfam" id="PF17900"/>
    </source>
</evidence>
<dbReference type="CDD" id="cd09601">
    <property type="entry name" value="M1_APN-Q_like"/>
    <property type="match status" value="1"/>
</dbReference>
<dbReference type="GO" id="GO:0005737">
    <property type="term" value="C:cytoplasm"/>
    <property type="evidence" value="ECO:0007669"/>
    <property type="project" value="TreeGrafter"/>
</dbReference>
<dbReference type="SUPFAM" id="SSF55486">
    <property type="entry name" value="Metalloproteases ('zincins'), catalytic domain"/>
    <property type="match status" value="1"/>
</dbReference>
<dbReference type="EMBL" id="CAJPDQ010000004">
    <property type="protein sequence ID" value="CAF9908380.1"/>
    <property type="molecule type" value="Genomic_DNA"/>
</dbReference>
<evidence type="ECO:0000256" key="8">
    <source>
        <dbReference type="PIRSR" id="PIRSR634016-1"/>
    </source>
</evidence>
<gene>
    <name evidence="15" type="ORF">GOMPHAMPRED_006146</name>
</gene>
<comment type="caution">
    <text evidence="15">The sequence shown here is derived from an EMBL/GenBank/DDBJ whole genome shotgun (WGS) entry which is preliminary data.</text>
</comment>
<evidence type="ECO:0000256" key="11">
    <source>
        <dbReference type="RuleBase" id="RU364040"/>
    </source>
</evidence>
<dbReference type="InterPro" id="IPR001930">
    <property type="entry name" value="Peptidase_M1"/>
</dbReference>
<feature type="domain" description="ERAP1-like C-terminal" evidence="13">
    <location>
        <begin position="544"/>
        <end position="857"/>
    </location>
</feature>
<dbReference type="FunFam" id="2.60.40.1730:FF:000002">
    <property type="entry name" value="Aminopeptidase"/>
    <property type="match status" value="1"/>
</dbReference>
<dbReference type="PANTHER" id="PTHR11533">
    <property type="entry name" value="PROTEASE M1 ZINC METALLOPROTEASE"/>
    <property type="match status" value="1"/>
</dbReference>
<comment type="cofactor">
    <cofactor evidence="9 11">
        <name>Zn(2+)</name>
        <dbReference type="ChEBI" id="CHEBI:29105"/>
    </cofactor>
    <text evidence="9 11">Binds 1 zinc ion per subunit.</text>
</comment>
<evidence type="ECO:0000313" key="15">
    <source>
        <dbReference type="EMBL" id="CAF9908380.1"/>
    </source>
</evidence>
<comment type="similarity">
    <text evidence="1 11">Belongs to the peptidase M1 family.</text>
</comment>
<feature type="domain" description="Aminopeptidase N-like N-terminal" evidence="14">
    <location>
        <begin position="15"/>
        <end position="209"/>
    </location>
</feature>
<evidence type="ECO:0000256" key="1">
    <source>
        <dbReference type="ARBA" id="ARBA00010136"/>
    </source>
</evidence>
<keyword evidence="6 9" id="KW-0862">Zinc</keyword>
<dbReference type="OrthoDB" id="10031169at2759"/>
<feature type="domain" description="Peptidase M1 membrane alanine aminopeptidase" evidence="12">
    <location>
        <begin position="249"/>
        <end position="466"/>
    </location>
</feature>
<dbReference type="PANTHER" id="PTHR11533:SF171">
    <property type="entry name" value="AMINOPEPTIDASE"/>
    <property type="match status" value="1"/>
</dbReference>
<dbReference type="GO" id="GO:0043171">
    <property type="term" value="P:peptide catabolic process"/>
    <property type="evidence" value="ECO:0007669"/>
    <property type="project" value="TreeGrafter"/>
</dbReference>
<dbReference type="GO" id="GO:0070006">
    <property type="term" value="F:metalloaminopeptidase activity"/>
    <property type="evidence" value="ECO:0007669"/>
    <property type="project" value="TreeGrafter"/>
</dbReference>
<dbReference type="InterPro" id="IPR014782">
    <property type="entry name" value="Peptidase_M1_dom"/>
</dbReference>
<name>A0A8H3I5S1_9LECA</name>
<dbReference type="GO" id="GO:0008270">
    <property type="term" value="F:zinc ion binding"/>
    <property type="evidence" value="ECO:0007669"/>
    <property type="project" value="UniProtKB-UniRule"/>
</dbReference>
<dbReference type="GO" id="GO:0006508">
    <property type="term" value="P:proteolysis"/>
    <property type="evidence" value="ECO:0007669"/>
    <property type="project" value="UniProtKB-KW"/>
</dbReference>
<sequence>MAESDRDVLPDVFKPFNYDVSLYDFDFTGDFPYKGTVKIQVQVRSATRQVVLNAYQVKIHHAKVSDNGGNDLGSTKVSYNEAAQTATIDFDQDIAGPEAVLTFEFTAYLNNVMCGFSRAKYKSHGDPPAYVPKEGDSHLMFSTQFEACDCRRALPCFDEPNLKATFDFEIEIPTGLTALANMPEKGSRPGKEGHTFYSFEKTPIMSTYLLAFAFGDFEYIEAFTERKYGNKQIPVRVYTTRGLKEQGTWGLEHSHKVVDYFSQIFQIDYPLPKIDVLAVHEFAQGAMENWGLITYRTQAILFDEGKSDERLKERIAYVVAHELAHQWFGNLVTMDWWNELWLNEGFATWIGWLAVDHFHPDWEYWCKFLTDSMQAAIELDSMRASHPVEVPVRSAVEVDQIFDAISYRKGSSMIRMLSEYIGVEIFLQGIAKYLKQHSYGNAKKEDLWSALSEASGKDINSLMDAWIQKIGFPVLTITEETSPTGIDVSVQQSRFLVTGDIKPEEDETVWWIPLALKKDLNDSSNRDGAMTAKQVIIKGINPDFYKFNSDYVGFYITNYPPARLTKLGTSLDKLGVHDRISVLSDAAACARSGIGSVAGLLSLLESYQKETHPSVWQQILSVVRELRRIFNDSKTEQALKKFILKLVSPAAESLGWEPSTGESYLQASIRPSLLLSAAGAGHQPTIDEAKKRFNAFISDDQNTIPPTLRTAILQIGIEQNEEVGYKSLKEKYSTAKDNAIRVSFIAGMSRIKSETLVRDMMQFAFSGAVALQDLHVPSALLSRNKKARPIMWEWIKSNWSTVDAKFNGTTVAYDRWVRQSLESFTTKQDRDDVEAFFKDKDKTMYARALVQVLNTIECNYKYKERDEAKVAEWLEANGYGAENVSAQL</sequence>
<dbReference type="FunFam" id="1.10.390.10:FF:000001">
    <property type="entry name" value="Aminopeptidase"/>
    <property type="match status" value="1"/>
</dbReference>
<dbReference type="InterPro" id="IPR027268">
    <property type="entry name" value="Peptidase_M4/M1_CTD_sf"/>
</dbReference>
<evidence type="ECO:0000259" key="13">
    <source>
        <dbReference type="Pfam" id="PF11838"/>
    </source>
</evidence>
<dbReference type="Gene3D" id="1.25.50.20">
    <property type="match status" value="1"/>
</dbReference>
<evidence type="ECO:0000256" key="7">
    <source>
        <dbReference type="ARBA" id="ARBA00023049"/>
    </source>
</evidence>
<dbReference type="InterPro" id="IPR042097">
    <property type="entry name" value="Aminopeptidase_N-like_N_sf"/>
</dbReference>
<dbReference type="Pfam" id="PF11838">
    <property type="entry name" value="ERAP1_C"/>
    <property type="match status" value="1"/>
</dbReference>
<dbReference type="Gene3D" id="2.60.40.1730">
    <property type="entry name" value="tricorn interacting facor f3 domain"/>
    <property type="match status" value="1"/>
</dbReference>
<dbReference type="SUPFAM" id="SSF63737">
    <property type="entry name" value="Leukotriene A4 hydrolase N-terminal domain"/>
    <property type="match status" value="1"/>
</dbReference>
<dbReference type="EC" id="3.4.11.-" evidence="11"/>
<evidence type="ECO:0000256" key="3">
    <source>
        <dbReference type="ARBA" id="ARBA00022670"/>
    </source>
</evidence>
<feature type="active site" description="Proton acceptor" evidence="8">
    <location>
        <position position="322"/>
    </location>
</feature>
<feature type="site" description="Transition state stabilizer" evidence="10">
    <location>
        <position position="407"/>
    </location>
</feature>
<keyword evidence="16" id="KW-1185">Reference proteome</keyword>
<evidence type="ECO:0000256" key="4">
    <source>
        <dbReference type="ARBA" id="ARBA00022723"/>
    </source>
</evidence>
<keyword evidence="2 11" id="KW-0031">Aminopeptidase</keyword>
<protein>
    <recommendedName>
        <fullName evidence="11">Aminopeptidase</fullName>
        <ecNumber evidence="11">3.4.11.-</ecNumber>
    </recommendedName>
</protein>
<dbReference type="GO" id="GO:0016020">
    <property type="term" value="C:membrane"/>
    <property type="evidence" value="ECO:0007669"/>
    <property type="project" value="TreeGrafter"/>
</dbReference>
<feature type="binding site" evidence="9">
    <location>
        <position position="325"/>
    </location>
    <ligand>
        <name>Zn(2+)</name>
        <dbReference type="ChEBI" id="CHEBI:29105"/>
        <note>catalytic</note>
    </ligand>
</feature>
<dbReference type="Proteomes" id="UP000664169">
    <property type="component" value="Unassembled WGS sequence"/>
</dbReference>
<accession>A0A8H3I5S1</accession>
<dbReference type="Pfam" id="PF17900">
    <property type="entry name" value="Peptidase_M1_N"/>
    <property type="match status" value="1"/>
</dbReference>
<dbReference type="InterPro" id="IPR034016">
    <property type="entry name" value="M1_APN-typ"/>
</dbReference>
<reference evidence="15" key="1">
    <citation type="submission" date="2021-03" db="EMBL/GenBank/DDBJ databases">
        <authorList>
            <person name="Tagirdzhanova G."/>
        </authorList>
    </citation>
    <scope>NUCLEOTIDE SEQUENCE</scope>
</reference>
<proteinExistence type="inferred from homology"/>
<dbReference type="Pfam" id="PF01433">
    <property type="entry name" value="Peptidase_M1"/>
    <property type="match status" value="1"/>
</dbReference>
<dbReference type="Gene3D" id="1.10.390.10">
    <property type="entry name" value="Neutral Protease Domain 2"/>
    <property type="match status" value="1"/>
</dbReference>
<dbReference type="FunFam" id="1.25.50.20:FF:000002">
    <property type="entry name" value="Aminopeptidase"/>
    <property type="match status" value="1"/>
</dbReference>
<evidence type="ECO:0000256" key="2">
    <source>
        <dbReference type="ARBA" id="ARBA00022438"/>
    </source>
</evidence>
<evidence type="ECO:0000256" key="10">
    <source>
        <dbReference type="PIRSR" id="PIRSR634016-4"/>
    </source>
</evidence>
<dbReference type="GO" id="GO:0042277">
    <property type="term" value="F:peptide binding"/>
    <property type="evidence" value="ECO:0007669"/>
    <property type="project" value="TreeGrafter"/>
</dbReference>
<dbReference type="PRINTS" id="PR00756">
    <property type="entry name" value="ALADIPTASE"/>
</dbReference>
<feature type="binding site" evidence="9">
    <location>
        <position position="344"/>
    </location>
    <ligand>
        <name>Zn(2+)</name>
        <dbReference type="ChEBI" id="CHEBI:29105"/>
        <note>catalytic</note>
    </ligand>
</feature>
<keyword evidence="7 11" id="KW-0482">Metalloprotease</keyword>
<evidence type="ECO:0000313" key="16">
    <source>
        <dbReference type="Proteomes" id="UP000664169"/>
    </source>
</evidence>
<dbReference type="InterPro" id="IPR050344">
    <property type="entry name" value="Peptidase_M1_aminopeptidases"/>
</dbReference>
<dbReference type="InterPro" id="IPR045357">
    <property type="entry name" value="Aminopeptidase_N-like_N"/>
</dbReference>
<dbReference type="Gene3D" id="2.60.40.1910">
    <property type="match status" value="1"/>
</dbReference>
<keyword evidence="5 11" id="KW-0378">Hydrolase</keyword>
<keyword evidence="4 9" id="KW-0479">Metal-binding</keyword>
<keyword evidence="3 11" id="KW-0645">Protease</keyword>
<feature type="binding site" evidence="9">
    <location>
        <position position="321"/>
    </location>
    <ligand>
        <name>Zn(2+)</name>
        <dbReference type="ChEBI" id="CHEBI:29105"/>
        <note>catalytic</note>
    </ligand>
</feature>
<dbReference type="InterPro" id="IPR024571">
    <property type="entry name" value="ERAP1-like_C_dom"/>
</dbReference>
<dbReference type="AlphaFoldDB" id="A0A8H3I5S1"/>
<evidence type="ECO:0000256" key="6">
    <source>
        <dbReference type="ARBA" id="ARBA00022833"/>
    </source>
</evidence>
<evidence type="ECO:0000259" key="12">
    <source>
        <dbReference type="Pfam" id="PF01433"/>
    </source>
</evidence>
<organism evidence="15 16">
    <name type="scientific">Gomphillus americanus</name>
    <dbReference type="NCBI Taxonomy" id="1940652"/>
    <lineage>
        <taxon>Eukaryota</taxon>
        <taxon>Fungi</taxon>
        <taxon>Dikarya</taxon>
        <taxon>Ascomycota</taxon>
        <taxon>Pezizomycotina</taxon>
        <taxon>Lecanoromycetes</taxon>
        <taxon>OSLEUM clade</taxon>
        <taxon>Ostropomycetidae</taxon>
        <taxon>Ostropales</taxon>
        <taxon>Graphidaceae</taxon>
        <taxon>Gomphilloideae</taxon>
        <taxon>Gomphillus</taxon>
    </lineage>
</organism>
<evidence type="ECO:0000256" key="5">
    <source>
        <dbReference type="ARBA" id="ARBA00022801"/>
    </source>
</evidence>